<evidence type="ECO:0000313" key="3">
    <source>
        <dbReference type="EnsemblMetazoa" id="ASIC007383-PA"/>
    </source>
</evidence>
<keyword evidence="2" id="KW-0378">Hydrolase</keyword>
<keyword evidence="4" id="KW-1185">Reference proteome</keyword>
<reference evidence="2 4" key="1">
    <citation type="journal article" date="2014" name="BMC Genomics">
        <title>Genome sequence of Anopheles sinensis provides insight into genetics basis of mosquito competence for malaria parasites.</title>
        <authorList>
            <person name="Zhou D."/>
            <person name="Zhang D."/>
            <person name="Ding G."/>
            <person name="Shi L."/>
            <person name="Hou Q."/>
            <person name="Ye Y."/>
            <person name="Xu Y."/>
            <person name="Zhou H."/>
            <person name="Xiong C."/>
            <person name="Li S."/>
            <person name="Yu J."/>
            <person name="Hong S."/>
            <person name="Yu X."/>
            <person name="Zou P."/>
            <person name="Chen C."/>
            <person name="Chang X."/>
            <person name="Wang W."/>
            <person name="Lv Y."/>
            <person name="Sun Y."/>
            <person name="Ma L."/>
            <person name="Shen B."/>
            <person name="Zhu C."/>
        </authorList>
    </citation>
    <scope>NUCLEOTIDE SEQUENCE [LARGE SCALE GENOMIC DNA]</scope>
</reference>
<dbReference type="EMBL" id="KE524999">
    <property type="protein sequence ID" value="KFB39709.1"/>
    <property type="molecule type" value="Genomic_DNA"/>
</dbReference>
<evidence type="ECO:0000256" key="1">
    <source>
        <dbReference type="SAM" id="MobiDB-lite"/>
    </source>
</evidence>
<name>A0A084VP15_ANOSI</name>
<evidence type="ECO:0000313" key="2">
    <source>
        <dbReference type="EMBL" id="KFB39709.1"/>
    </source>
</evidence>
<gene>
    <name evidence="2" type="ORF">ZHAS_00007383</name>
</gene>
<dbReference type="AlphaFoldDB" id="A0A084VP15"/>
<dbReference type="EnsemblMetazoa" id="ASIC007383-RA">
    <property type="protein sequence ID" value="ASIC007383-PA"/>
    <property type="gene ID" value="ASIC007383"/>
</dbReference>
<feature type="region of interest" description="Disordered" evidence="1">
    <location>
        <begin position="111"/>
        <end position="132"/>
    </location>
</feature>
<reference evidence="3" key="2">
    <citation type="submission" date="2020-05" db="UniProtKB">
        <authorList>
            <consortium name="EnsemblMetazoa"/>
        </authorList>
    </citation>
    <scope>IDENTIFICATION</scope>
</reference>
<proteinExistence type="predicted"/>
<dbReference type="Proteomes" id="UP000030765">
    <property type="component" value="Unassembled WGS sequence"/>
</dbReference>
<sequence length="132" mass="14061">MGLHRFKTLEDGCTVSLGNWGMQGGTALVCSFAVAGRSWATASSTPRLEGSASTIRGINGHWKAPVRLVVCKDCARSSIDYFLNIVWEASNGGLDFLQDRIDTTEALPQHLGPSLAHPLPDPLPGRSINGEG</sequence>
<dbReference type="EMBL" id="ATLV01014966">
    <property type="status" value="NOT_ANNOTATED_CDS"/>
    <property type="molecule type" value="Genomic_DNA"/>
</dbReference>
<evidence type="ECO:0000313" key="4">
    <source>
        <dbReference type="Proteomes" id="UP000030765"/>
    </source>
</evidence>
<organism evidence="2">
    <name type="scientific">Anopheles sinensis</name>
    <name type="common">Mosquito</name>
    <dbReference type="NCBI Taxonomy" id="74873"/>
    <lineage>
        <taxon>Eukaryota</taxon>
        <taxon>Metazoa</taxon>
        <taxon>Ecdysozoa</taxon>
        <taxon>Arthropoda</taxon>
        <taxon>Hexapoda</taxon>
        <taxon>Insecta</taxon>
        <taxon>Pterygota</taxon>
        <taxon>Neoptera</taxon>
        <taxon>Endopterygota</taxon>
        <taxon>Diptera</taxon>
        <taxon>Nematocera</taxon>
        <taxon>Culicoidea</taxon>
        <taxon>Culicidae</taxon>
        <taxon>Anophelinae</taxon>
        <taxon>Anopheles</taxon>
    </lineage>
</organism>
<dbReference type="GO" id="GO:0004177">
    <property type="term" value="F:aminopeptidase activity"/>
    <property type="evidence" value="ECO:0007669"/>
    <property type="project" value="UniProtKB-KW"/>
</dbReference>
<keyword evidence="2" id="KW-0645">Protease</keyword>
<keyword evidence="2" id="KW-0031">Aminopeptidase</keyword>
<protein>
    <submittedName>
        <fullName evidence="2 3">Xaa-Pro aminopeptidase</fullName>
    </submittedName>
</protein>
<accession>A0A084VP15</accession>
<dbReference type="VEuPathDB" id="VectorBase:ASIC007383"/>